<dbReference type="EnsemblPlants" id="OMERI06G25910.1">
    <property type="protein sequence ID" value="OMERI06G25910.1"/>
    <property type="gene ID" value="OMERI06G25910"/>
</dbReference>
<dbReference type="HOGENOM" id="CLU_1996260_0_0_1"/>
<keyword evidence="2" id="KW-1185">Reference proteome</keyword>
<reference evidence="1" key="2">
    <citation type="submission" date="2018-05" db="EMBL/GenBank/DDBJ databases">
        <title>OmerRS3 (Oryza meridionalis Reference Sequence Version 3).</title>
        <authorList>
            <person name="Zhang J."/>
            <person name="Kudrna D."/>
            <person name="Lee S."/>
            <person name="Talag J."/>
            <person name="Welchert J."/>
            <person name="Wing R.A."/>
        </authorList>
    </citation>
    <scope>NUCLEOTIDE SEQUENCE [LARGE SCALE GENOMIC DNA]</scope>
    <source>
        <strain evidence="1">cv. OR44</strain>
    </source>
</reference>
<dbReference type="AlphaFoldDB" id="A0A0E0E5Q5"/>
<dbReference type="Proteomes" id="UP000008021">
    <property type="component" value="Chromosome 6"/>
</dbReference>
<protein>
    <submittedName>
        <fullName evidence="1">Uncharacterized protein</fullName>
    </submittedName>
</protein>
<sequence>MTWRGGWGKRVDAKVGPPCQRGGFEFPPFWARPELEGGKAAWKEGKPLSRRNKRVRPAAALQEELIRRAKRRLAGSPLQLRAVVGGGALSVLAGGSREPSALCSNGSWPKEAGLWCICHATLGAS</sequence>
<proteinExistence type="predicted"/>
<name>A0A0E0E5Q5_9ORYZ</name>
<reference evidence="1" key="1">
    <citation type="submission" date="2015-04" db="UniProtKB">
        <authorList>
            <consortium name="EnsemblPlants"/>
        </authorList>
    </citation>
    <scope>IDENTIFICATION</scope>
</reference>
<evidence type="ECO:0000313" key="1">
    <source>
        <dbReference type="EnsemblPlants" id="OMERI06G25910.1"/>
    </source>
</evidence>
<evidence type="ECO:0000313" key="2">
    <source>
        <dbReference type="Proteomes" id="UP000008021"/>
    </source>
</evidence>
<accession>A0A0E0E5Q5</accession>
<dbReference type="Gramene" id="OMERI06G25910.1">
    <property type="protein sequence ID" value="OMERI06G25910.1"/>
    <property type="gene ID" value="OMERI06G25910"/>
</dbReference>
<organism evidence="1">
    <name type="scientific">Oryza meridionalis</name>
    <dbReference type="NCBI Taxonomy" id="40149"/>
    <lineage>
        <taxon>Eukaryota</taxon>
        <taxon>Viridiplantae</taxon>
        <taxon>Streptophyta</taxon>
        <taxon>Embryophyta</taxon>
        <taxon>Tracheophyta</taxon>
        <taxon>Spermatophyta</taxon>
        <taxon>Magnoliopsida</taxon>
        <taxon>Liliopsida</taxon>
        <taxon>Poales</taxon>
        <taxon>Poaceae</taxon>
        <taxon>BOP clade</taxon>
        <taxon>Oryzoideae</taxon>
        <taxon>Oryzeae</taxon>
        <taxon>Oryzinae</taxon>
        <taxon>Oryza</taxon>
    </lineage>
</organism>